<reference evidence="2 3" key="1">
    <citation type="submission" date="2019-02" db="EMBL/GenBank/DDBJ databases">
        <title>Genomic Encyclopedia of Type Strains, Phase IV (KMG-IV): sequencing the most valuable type-strain genomes for metagenomic binning, comparative biology and taxonomic classification.</title>
        <authorList>
            <person name="Goeker M."/>
        </authorList>
    </citation>
    <scope>NUCLEOTIDE SEQUENCE [LARGE SCALE GENOMIC DNA]</scope>
    <source>
        <strain evidence="2 3">DSM 45622</strain>
    </source>
</reference>
<feature type="compositionally biased region" description="Basic and acidic residues" evidence="1">
    <location>
        <begin position="124"/>
        <end position="134"/>
    </location>
</feature>
<dbReference type="AlphaFoldDB" id="A0A4Q7NA98"/>
<evidence type="ECO:0000313" key="3">
    <source>
        <dbReference type="Proteomes" id="UP000293638"/>
    </source>
</evidence>
<protein>
    <submittedName>
        <fullName evidence="2">Uncharacterized protein</fullName>
    </submittedName>
</protein>
<keyword evidence="3" id="KW-1185">Reference proteome</keyword>
<dbReference type="Proteomes" id="UP000293638">
    <property type="component" value="Unassembled WGS sequence"/>
</dbReference>
<evidence type="ECO:0000313" key="2">
    <source>
        <dbReference type="EMBL" id="RZS79053.1"/>
    </source>
</evidence>
<evidence type="ECO:0000256" key="1">
    <source>
        <dbReference type="SAM" id="MobiDB-lite"/>
    </source>
</evidence>
<feature type="compositionally biased region" description="Basic and acidic residues" evidence="1">
    <location>
        <begin position="38"/>
        <end position="105"/>
    </location>
</feature>
<gene>
    <name evidence="2" type="ORF">EV189_3923</name>
</gene>
<dbReference type="EMBL" id="SGXD01000007">
    <property type="protein sequence ID" value="RZS79053.1"/>
    <property type="molecule type" value="Genomic_DNA"/>
</dbReference>
<comment type="caution">
    <text evidence="2">The sequence shown here is derived from an EMBL/GenBank/DDBJ whole genome shotgun (WGS) entry which is preliminary data.</text>
</comment>
<organism evidence="2 3">
    <name type="scientific">Motilibacter rhizosphaerae</name>
    <dbReference type="NCBI Taxonomy" id="598652"/>
    <lineage>
        <taxon>Bacteria</taxon>
        <taxon>Bacillati</taxon>
        <taxon>Actinomycetota</taxon>
        <taxon>Actinomycetes</taxon>
        <taxon>Motilibacterales</taxon>
        <taxon>Motilibacteraceae</taxon>
        <taxon>Motilibacter</taxon>
    </lineage>
</organism>
<sequence length="165" mass="18023">MTGWIVAIIVVVVLLAVAAALVPRMRAQQAERARETELRARREEVSQQHHAEADRRARDAEIAEREARLAAAEAERSRAEAERSRAEADLHRTRADLTEQGRADELLDQPLASPGAAGTGTPDIDLRDDARSADDQVVDVRSSEERVAADGGGATSTELRDRQEP</sequence>
<proteinExistence type="predicted"/>
<feature type="region of interest" description="Disordered" evidence="1">
    <location>
        <begin position="38"/>
        <end position="165"/>
    </location>
</feature>
<dbReference type="RefSeq" id="WP_130494639.1">
    <property type="nucleotide sequence ID" value="NZ_SGXD01000007.1"/>
</dbReference>
<name>A0A4Q7NA98_9ACTN</name>
<accession>A0A4Q7NA98</accession>